<keyword evidence="1" id="KW-0732">Signal</keyword>
<proteinExistence type="predicted"/>
<dbReference type="InterPro" id="IPR006311">
    <property type="entry name" value="TAT_signal"/>
</dbReference>
<dbReference type="Gene3D" id="3.10.105.10">
    <property type="entry name" value="Dipeptide-binding Protein, Domain 3"/>
    <property type="match status" value="1"/>
</dbReference>
<feature type="chain" id="PRO_5031360351" evidence="1">
    <location>
        <begin position="29"/>
        <end position="553"/>
    </location>
</feature>
<sequence>MALDKTGGVSRRTFVKGGLAASALAALAACKNASTSTDSSTTTGGTDQAASGGTLKFYINDPVAIDPYNVQESEGTQVEHILFDSLVNYDWDKEDYVAKACEKWEVSDDGTEFTFTLKDATFHNGDKVDSASFKRGWERLADPKMTTPGEIGYHISPVAGYDDMVSGAATEISGLTCPDDKTFVVKLSYPMADFLAVCAHPGLAPVPQAALDDADAFLLAPIGNGPFQMDGKWESGQYINVKRFDDYYGDAPKLDAVNFSIQKDPDTAFREFEAGNIDFCQLLTGRIKEGLEKYGESEDGYTVTPGKQGLIGAESSIYYLCVNVDDPVMSDINLRHAISLAINRQNIVDTLFEGVRKPADCVFPPIIDEDSSNVWEYCAYDVDKAKQILADNGLEGTEVTLSYNSGGGHEDIMSIVQGDLEAVGLTVTQNSQEWAAYLSGLTDGNFQIARLGWIADYPTMDNFIYPNFYSTADNNYSRYNSPEVDAAINKARAIVDEDERKAAFRAINQQIADDLPIIPIMFYAHNHVGSEKVESLYYSPQGLAGLASASLKV</sequence>
<feature type="signal peptide" evidence="1">
    <location>
        <begin position="1"/>
        <end position="28"/>
    </location>
</feature>
<dbReference type="Gene3D" id="3.40.190.10">
    <property type="entry name" value="Periplasmic binding protein-like II"/>
    <property type="match status" value="1"/>
</dbReference>
<evidence type="ECO:0000259" key="2">
    <source>
        <dbReference type="Pfam" id="PF00496"/>
    </source>
</evidence>
<dbReference type="PIRSF" id="PIRSF002741">
    <property type="entry name" value="MppA"/>
    <property type="match status" value="1"/>
</dbReference>
<name>A0A7S7RUH9_9ACTN</name>
<dbReference type="Pfam" id="PF00496">
    <property type="entry name" value="SBP_bac_5"/>
    <property type="match status" value="1"/>
</dbReference>
<dbReference type="GO" id="GO:1904680">
    <property type="term" value="F:peptide transmembrane transporter activity"/>
    <property type="evidence" value="ECO:0007669"/>
    <property type="project" value="TreeGrafter"/>
</dbReference>
<dbReference type="GO" id="GO:0043190">
    <property type="term" value="C:ATP-binding cassette (ABC) transporter complex"/>
    <property type="evidence" value="ECO:0007669"/>
    <property type="project" value="InterPro"/>
</dbReference>
<dbReference type="PROSITE" id="PS51257">
    <property type="entry name" value="PROKAR_LIPOPROTEIN"/>
    <property type="match status" value="1"/>
</dbReference>
<dbReference type="Gene3D" id="3.90.76.10">
    <property type="entry name" value="Dipeptide-binding Protein, Domain 1"/>
    <property type="match status" value="1"/>
</dbReference>
<accession>A0A7S7RUH9</accession>
<feature type="domain" description="Solute-binding protein family 5" evidence="2">
    <location>
        <begin position="98"/>
        <end position="474"/>
    </location>
</feature>
<dbReference type="PROSITE" id="PS51318">
    <property type="entry name" value="TAT"/>
    <property type="match status" value="1"/>
</dbReference>
<dbReference type="Proteomes" id="UP000593735">
    <property type="component" value="Chromosome"/>
</dbReference>
<reference evidence="3 4" key="1">
    <citation type="submission" date="2020-10" db="EMBL/GenBank/DDBJ databases">
        <title>Olsenella immobilis sp.nov., isolated from the mud in a fermentation cellar used for the production of Chinese strong-flavoured liquor.</title>
        <authorList>
            <person name="Lu L."/>
        </authorList>
    </citation>
    <scope>NUCLEOTIDE SEQUENCE [LARGE SCALE GENOMIC DNA]</scope>
    <source>
        <strain evidence="3 4">LZLJ-2</strain>
    </source>
</reference>
<organism evidence="3 4">
    <name type="scientific">Thermophilibacter immobilis</name>
    <dbReference type="NCBI Taxonomy" id="2779519"/>
    <lineage>
        <taxon>Bacteria</taxon>
        <taxon>Bacillati</taxon>
        <taxon>Actinomycetota</taxon>
        <taxon>Coriobacteriia</taxon>
        <taxon>Coriobacteriales</taxon>
        <taxon>Atopobiaceae</taxon>
        <taxon>Thermophilibacter</taxon>
    </lineage>
</organism>
<protein>
    <submittedName>
        <fullName evidence="3">ABC transporter substrate-binding protein</fullName>
    </submittedName>
</protein>
<keyword evidence="4" id="KW-1185">Reference proteome</keyword>
<dbReference type="PANTHER" id="PTHR30290">
    <property type="entry name" value="PERIPLASMIC BINDING COMPONENT OF ABC TRANSPORTER"/>
    <property type="match status" value="1"/>
</dbReference>
<evidence type="ECO:0000313" key="3">
    <source>
        <dbReference type="EMBL" id="QOY61291.1"/>
    </source>
</evidence>
<dbReference type="InterPro" id="IPR039424">
    <property type="entry name" value="SBP_5"/>
</dbReference>
<dbReference type="KEGG" id="tio:INP52_03590"/>
<gene>
    <name evidence="3" type="ORF">INP52_03590</name>
</gene>
<dbReference type="SUPFAM" id="SSF53850">
    <property type="entry name" value="Periplasmic binding protein-like II"/>
    <property type="match status" value="1"/>
</dbReference>
<dbReference type="GO" id="GO:0015833">
    <property type="term" value="P:peptide transport"/>
    <property type="evidence" value="ECO:0007669"/>
    <property type="project" value="TreeGrafter"/>
</dbReference>
<dbReference type="GO" id="GO:0042597">
    <property type="term" value="C:periplasmic space"/>
    <property type="evidence" value="ECO:0007669"/>
    <property type="project" value="UniProtKB-ARBA"/>
</dbReference>
<dbReference type="PANTHER" id="PTHR30290:SF83">
    <property type="entry name" value="ABC TRANSPORTER SUBSTRATE-BINDING PROTEIN"/>
    <property type="match status" value="1"/>
</dbReference>
<dbReference type="EMBL" id="CP063767">
    <property type="protein sequence ID" value="QOY61291.1"/>
    <property type="molecule type" value="Genomic_DNA"/>
</dbReference>
<dbReference type="InterPro" id="IPR030678">
    <property type="entry name" value="Peptide/Ni-bd"/>
</dbReference>
<dbReference type="CDD" id="cd00995">
    <property type="entry name" value="PBP2_NikA_DppA_OppA_like"/>
    <property type="match status" value="1"/>
</dbReference>
<dbReference type="RefSeq" id="WP_194372478.1">
    <property type="nucleotide sequence ID" value="NZ_CP063767.1"/>
</dbReference>
<evidence type="ECO:0000313" key="4">
    <source>
        <dbReference type="Proteomes" id="UP000593735"/>
    </source>
</evidence>
<dbReference type="InterPro" id="IPR000914">
    <property type="entry name" value="SBP_5_dom"/>
</dbReference>
<evidence type="ECO:0000256" key="1">
    <source>
        <dbReference type="SAM" id="SignalP"/>
    </source>
</evidence>
<dbReference type="AlphaFoldDB" id="A0A7S7RUH9"/>